<keyword evidence="4 6" id="KW-1133">Transmembrane helix</keyword>
<keyword evidence="3 6" id="KW-0812">Transmembrane</keyword>
<feature type="transmembrane region" description="Helical" evidence="6">
    <location>
        <begin position="37"/>
        <end position="62"/>
    </location>
</feature>
<dbReference type="RefSeq" id="WP_048514296.1">
    <property type="nucleotide sequence ID" value="NZ_FUXD01000023.1"/>
</dbReference>
<name>A0A0J6ZNJ6_9FIRM</name>
<sequence length="204" mass="23074">MQFFLQGLTMGLAYIAPIGMQNLFVINAALKYSRKRALLTAGIVLFFDITLSISCFYGIGLIMSHYKWLQFVVLLAGSFIIMYMGIHLLRTTPHVEEFSHPQASLKKTISEACFVTWLNPQALLDGTMILGAFHVTLTLQQSAPFMSGVIAASFLWFTGLSLLISFFSRKFTIKHLRRINQLCSVIIIFYGAKLLMTFFSIFFI</sequence>
<dbReference type="PANTHER" id="PTHR30086:SF20">
    <property type="entry name" value="ARGININE EXPORTER PROTEIN ARGO-RELATED"/>
    <property type="match status" value="1"/>
</dbReference>
<organism evidence="7 8">
    <name type="scientific">Megasphaera cerevisiae DSM 20462</name>
    <dbReference type="NCBI Taxonomy" id="1122219"/>
    <lineage>
        <taxon>Bacteria</taxon>
        <taxon>Bacillati</taxon>
        <taxon>Bacillota</taxon>
        <taxon>Negativicutes</taxon>
        <taxon>Veillonellales</taxon>
        <taxon>Veillonellaceae</taxon>
        <taxon>Megasphaera</taxon>
    </lineage>
</organism>
<dbReference type="PATRIC" id="fig|1122219.3.peg.1265"/>
<evidence type="ECO:0000256" key="5">
    <source>
        <dbReference type="ARBA" id="ARBA00023136"/>
    </source>
</evidence>
<dbReference type="PANTHER" id="PTHR30086">
    <property type="entry name" value="ARGININE EXPORTER PROTEIN ARGO"/>
    <property type="match status" value="1"/>
</dbReference>
<keyword evidence="2" id="KW-1003">Cell membrane</keyword>
<evidence type="ECO:0000256" key="2">
    <source>
        <dbReference type="ARBA" id="ARBA00022475"/>
    </source>
</evidence>
<evidence type="ECO:0000256" key="4">
    <source>
        <dbReference type="ARBA" id="ARBA00022989"/>
    </source>
</evidence>
<dbReference type="GO" id="GO:0015171">
    <property type="term" value="F:amino acid transmembrane transporter activity"/>
    <property type="evidence" value="ECO:0007669"/>
    <property type="project" value="TreeGrafter"/>
</dbReference>
<evidence type="ECO:0000313" key="8">
    <source>
        <dbReference type="Proteomes" id="UP000036503"/>
    </source>
</evidence>
<dbReference type="OrthoDB" id="5638726at2"/>
<reference evidence="7 8" key="1">
    <citation type="submission" date="2015-06" db="EMBL/GenBank/DDBJ databases">
        <title>Draft genome sequence of beer spoilage bacterium Megasphaera cerevisiae type strain 20462.</title>
        <authorList>
            <person name="Kutumbaka K."/>
            <person name="Pasmowitz J."/>
            <person name="Mategko J."/>
            <person name="Reyes D."/>
            <person name="Friedrich A."/>
            <person name="Han S."/>
            <person name="Martens-Habbena W."/>
            <person name="Neal-McKinney J."/>
            <person name="Janagama H.K."/>
            <person name="Nadala C."/>
            <person name="Samadpour M."/>
        </authorList>
    </citation>
    <scope>NUCLEOTIDE SEQUENCE [LARGE SCALE GENOMIC DNA]</scope>
    <source>
        <strain evidence="7 8">DSM 20462</strain>
    </source>
</reference>
<feature type="transmembrane region" description="Helical" evidence="6">
    <location>
        <begin position="12"/>
        <end position="30"/>
    </location>
</feature>
<evidence type="ECO:0000256" key="1">
    <source>
        <dbReference type="ARBA" id="ARBA00004651"/>
    </source>
</evidence>
<gene>
    <name evidence="7" type="ORF">AB840_07915</name>
</gene>
<comment type="subcellular location">
    <subcellularLocation>
        <location evidence="1">Cell membrane</location>
        <topology evidence="1">Multi-pass membrane protein</topology>
    </subcellularLocation>
</comment>
<dbReference type="GO" id="GO:0005886">
    <property type="term" value="C:plasma membrane"/>
    <property type="evidence" value="ECO:0007669"/>
    <property type="project" value="UniProtKB-SubCell"/>
</dbReference>
<feature type="transmembrane region" description="Helical" evidence="6">
    <location>
        <begin position="179"/>
        <end position="203"/>
    </location>
</feature>
<feature type="transmembrane region" description="Helical" evidence="6">
    <location>
        <begin position="109"/>
        <end position="133"/>
    </location>
</feature>
<dbReference type="FunCoup" id="A0A0J6ZNJ6">
    <property type="interactions" value="42"/>
</dbReference>
<evidence type="ECO:0000313" key="7">
    <source>
        <dbReference type="EMBL" id="KMO86466.1"/>
    </source>
</evidence>
<dbReference type="EMBL" id="LEKT01000022">
    <property type="protein sequence ID" value="KMO86466.1"/>
    <property type="molecule type" value="Genomic_DNA"/>
</dbReference>
<dbReference type="InParanoid" id="A0A0J6ZNJ6"/>
<dbReference type="AlphaFoldDB" id="A0A0J6ZNJ6"/>
<comment type="caution">
    <text evidence="7">The sequence shown here is derived from an EMBL/GenBank/DDBJ whole genome shotgun (WGS) entry which is preliminary data.</text>
</comment>
<protein>
    <submittedName>
        <fullName evidence="7">L-lysine permease</fullName>
    </submittedName>
</protein>
<keyword evidence="8" id="KW-1185">Reference proteome</keyword>
<dbReference type="STRING" id="39029.BSR42_07860"/>
<feature type="transmembrane region" description="Helical" evidence="6">
    <location>
        <begin position="145"/>
        <end position="167"/>
    </location>
</feature>
<dbReference type="Pfam" id="PF01810">
    <property type="entry name" value="LysE"/>
    <property type="match status" value="1"/>
</dbReference>
<evidence type="ECO:0000256" key="3">
    <source>
        <dbReference type="ARBA" id="ARBA00022692"/>
    </source>
</evidence>
<feature type="transmembrane region" description="Helical" evidence="6">
    <location>
        <begin position="68"/>
        <end position="89"/>
    </location>
</feature>
<dbReference type="Proteomes" id="UP000036503">
    <property type="component" value="Unassembled WGS sequence"/>
</dbReference>
<accession>A0A0J6ZNJ6</accession>
<evidence type="ECO:0000256" key="6">
    <source>
        <dbReference type="SAM" id="Phobius"/>
    </source>
</evidence>
<proteinExistence type="predicted"/>
<keyword evidence="5 6" id="KW-0472">Membrane</keyword>
<dbReference type="InterPro" id="IPR001123">
    <property type="entry name" value="LeuE-type"/>
</dbReference>